<sequence>RARQEFRDDAPLEGALSAEERRVYERLYGPGFPVEVAGAGAAGAPPEEEAAGTGVLREGSDGGWDEIAFDEDGAMGRKQRKKRKGWVEEEEGQRLVEEIVFSDQIDEELARELREGQRRHAEEESAVEDDEDAPGERTHPLTAANRFGPSPSTLHLPKDAYVDPATLLLSGVPPKHLKDAAHRVLGGVGLPYSTSTPSIGRTLQQKPIALDASQSSMSDMDADVFISTLMPGMYASVLSVLAETRKRLGTAWAEALVEKAQHGQLRILDAGGAGAGVLAVRELLRAEWERMHDDESGAHGLESPRALAEADGKLGGESATPPLGSATVLTGSDTIRKRASQLLDNTTFIPRLPNYLDATDQEAREKGKFDVIVASHTLWPLQQDYIREVHTSNLWSLLDRGGGVLCLLEKGVGRGFEVIAGAREMLLETRISSPESRDRSIDITEKLDDDIEWEGPASDQSGTPRWEKEKGMIIAPCTNHTGCPMYVQKGFVKGRKDICHFEQRYIRPRFLQGVLGAKDKNFEDVKFSYLAVMRGRDLREQVANITEAANTTNPPTDAGTSTTTPVIQGKGATDAAFEGFATLPTPPSSLTLPRTILPPLKRRGHVILDLCTPSGTLERWTVPRSHGKQAYRDARKSRWGDLWALGAKSRVLRTVR</sequence>
<dbReference type="InterPro" id="IPR052571">
    <property type="entry name" value="Mt_RNA_Methyltransferase"/>
</dbReference>
<dbReference type="PANTHER" id="PTHR13184">
    <property type="entry name" value="37S RIBOSOMAL PROTEIN S22"/>
    <property type="match status" value="1"/>
</dbReference>
<dbReference type="GO" id="GO:0003735">
    <property type="term" value="F:structural constituent of ribosome"/>
    <property type="evidence" value="ECO:0007669"/>
    <property type="project" value="TreeGrafter"/>
</dbReference>
<keyword evidence="6" id="KW-0496">Mitochondrion</keyword>
<dbReference type="GO" id="GO:0005763">
    <property type="term" value="C:mitochondrial small ribosomal subunit"/>
    <property type="evidence" value="ECO:0007669"/>
    <property type="project" value="TreeGrafter"/>
</dbReference>
<name>A0A6G1LLY6_9PEZI</name>
<accession>A0A6G1LLY6</accession>
<dbReference type="PANTHER" id="PTHR13184:SF5">
    <property type="entry name" value="METHYLTRANSFERASE-LIKE PROTEIN 17, MITOCHONDRIAL"/>
    <property type="match status" value="1"/>
</dbReference>
<evidence type="ECO:0000256" key="8">
    <source>
        <dbReference type="SAM" id="MobiDB-lite"/>
    </source>
</evidence>
<protein>
    <recommendedName>
        <fullName evidence="11">Rsm22-domain-containing protein</fullName>
    </recommendedName>
</protein>
<feature type="region of interest" description="Disordered" evidence="8">
    <location>
        <begin position="36"/>
        <end position="68"/>
    </location>
</feature>
<evidence type="ECO:0000256" key="7">
    <source>
        <dbReference type="ARBA" id="ARBA00045681"/>
    </source>
</evidence>
<organism evidence="9 10">
    <name type="scientific">Teratosphaeria nubilosa</name>
    <dbReference type="NCBI Taxonomy" id="161662"/>
    <lineage>
        <taxon>Eukaryota</taxon>
        <taxon>Fungi</taxon>
        <taxon>Dikarya</taxon>
        <taxon>Ascomycota</taxon>
        <taxon>Pezizomycotina</taxon>
        <taxon>Dothideomycetes</taxon>
        <taxon>Dothideomycetidae</taxon>
        <taxon>Mycosphaerellales</taxon>
        <taxon>Teratosphaeriaceae</taxon>
        <taxon>Teratosphaeria</taxon>
    </lineage>
</organism>
<evidence type="ECO:0000256" key="1">
    <source>
        <dbReference type="ARBA" id="ARBA00004173"/>
    </source>
</evidence>
<comment type="subcellular location">
    <subcellularLocation>
        <location evidence="1">Mitochondrion</location>
    </subcellularLocation>
</comment>
<dbReference type="InterPro" id="IPR015324">
    <property type="entry name" value="Ribosomal_Rsm22-like"/>
</dbReference>
<feature type="compositionally biased region" description="Low complexity" evidence="8">
    <location>
        <begin position="36"/>
        <end position="55"/>
    </location>
</feature>
<evidence type="ECO:0000256" key="3">
    <source>
        <dbReference type="ARBA" id="ARBA00022946"/>
    </source>
</evidence>
<keyword evidence="4" id="KW-0408">Iron</keyword>
<evidence type="ECO:0000313" key="10">
    <source>
        <dbReference type="Proteomes" id="UP000799436"/>
    </source>
</evidence>
<evidence type="ECO:0000256" key="6">
    <source>
        <dbReference type="ARBA" id="ARBA00023128"/>
    </source>
</evidence>
<dbReference type="GO" id="GO:0051536">
    <property type="term" value="F:iron-sulfur cluster binding"/>
    <property type="evidence" value="ECO:0007669"/>
    <property type="project" value="UniProtKB-KW"/>
</dbReference>
<feature type="non-terminal residue" evidence="9">
    <location>
        <position position="656"/>
    </location>
</feature>
<dbReference type="Proteomes" id="UP000799436">
    <property type="component" value="Unassembled WGS sequence"/>
</dbReference>
<dbReference type="AlphaFoldDB" id="A0A6G1LLY6"/>
<reference evidence="9" key="1">
    <citation type="journal article" date="2020" name="Stud. Mycol.">
        <title>101 Dothideomycetes genomes: a test case for predicting lifestyles and emergence of pathogens.</title>
        <authorList>
            <person name="Haridas S."/>
            <person name="Albert R."/>
            <person name="Binder M."/>
            <person name="Bloem J."/>
            <person name="Labutti K."/>
            <person name="Salamov A."/>
            <person name="Andreopoulos B."/>
            <person name="Baker S."/>
            <person name="Barry K."/>
            <person name="Bills G."/>
            <person name="Bluhm B."/>
            <person name="Cannon C."/>
            <person name="Castanera R."/>
            <person name="Culley D."/>
            <person name="Daum C."/>
            <person name="Ezra D."/>
            <person name="Gonzalez J."/>
            <person name="Henrissat B."/>
            <person name="Kuo A."/>
            <person name="Liang C."/>
            <person name="Lipzen A."/>
            <person name="Lutzoni F."/>
            <person name="Magnuson J."/>
            <person name="Mondo S."/>
            <person name="Nolan M."/>
            <person name="Ohm R."/>
            <person name="Pangilinan J."/>
            <person name="Park H.-J."/>
            <person name="Ramirez L."/>
            <person name="Alfaro M."/>
            <person name="Sun H."/>
            <person name="Tritt A."/>
            <person name="Yoshinaga Y."/>
            <person name="Zwiers L.-H."/>
            <person name="Turgeon B."/>
            <person name="Goodwin S."/>
            <person name="Spatafora J."/>
            <person name="Crous P."/>
            <person name="Grigoriev I."/>
        </authorList>
    </citation>
    <scope>NUCLEOTIDE SEQUENCE</scope>
    <source>
        <strain evidence="9">CBS 116005</strain>
    </source>
</reference>
<evidence type="ECO:0000256" key="2">
    <source>
        <dbReference type="ARBA" id="ARBA00022723"/>
    </source>
</evidence>
<feature type="compositionally biased region" description="Acidic residues" evidence="8">
    <location>
        <begin position="124"/>
        <end position="133"/>
    </location>
</feature>
<dbReference type="EMBL" id="ML995809">
    <property type="protein sequence ID" value="KAF2773876.1"/>
    <property type="molecule type" value="Genomic_DNA"/>
</dbReference>
<keyword evidence="2" id="KW-0479">Metal-binding</keyword>
<gene>
    <name evidence="9" type="ORF">EJ03DRAFT_249129</name>
</gene>
<keyword evidence="5" id="KW-0411">Iron-sulfur</keyword>
<feature type="compositionally biased region" description="Basic and acidic residues" evidence="8">
    <location>
        <begin position="114"/>
        <end position="123"/>
    </location>
</feature>
<keyword evidence="3" id="KW-0809">Transit peptide</keyword>
<dbReference type="GO" id="GO:0008168">
    <property type="term" value="F:methyltransferase activity"/>
    <property type="evidence" value="ECO:0007669"/>
    <property type="project" value="InterPro"/>
</dbReference>
<evidence type="ECO:0008006" key="11">
    <source>
        <dbReference type="Google" id="ProtNLM"/>
    </source>
</evidence>
<feature type="non-terminal residue" evidence="9">
    <location>
        <position position="1"/>
    </location>
</feature>
<evidence type="ECO:0000313" key="9">
    <source>
        <dbReference type="EMBL" id="KAF2773876.1"/>
    </source>
</evidence>
<dbReference type="OrthoDB" id="421327at2759"/>
<comment type="function">
    <text evidence="7">Mitochondrial ribosome (mitoribosome) assembly factor. Binds at the interface of the head and body domains of the mitochondrial small ribosomal subunit (mt-SSU), occluding the mRNA channel and preventing compaction of the head domain towards the body. Probable inactive methyltransferase: retains the characteristic folding and ability to bind S-adenosyl-L-methionine, but it probably lost its methyltransferase activity.</text>
</comment>
<feature type="region of interest" description="Disordered" evidence="8">
    <location>
        <begin position="114"/>
        <end position="152"/>
    </location>
</feature>
<proteinExistence type="predicted"/>
<evidence type="ECO:0000256" key="5">
    <source>
        <dbReference type="ARBA" id="ARBA00023014"/>
    </source>
</evidence>
<keyword evidence="10" id="KW-1185">Reference proteome</keyword>
<evidence type="ECO:0000256" key="4">
    <source>
        <dbReference type="ARBA" id="ARBA00023004"/>
    </source>
</evidence>
<dbReference type="Pfam" id="PF09243">
    <property type="entry name" value="Rsm22"/>
    <property type="match status" value="1"/>
</dbReference>
<dbReference type="GO" id="GO:0046872">
    <property type="term" value="F:metal ion binding"/>
    <property type="evidence" value="ECO:0007669"/>
    <property type="project" value="UniProtKB-KW"/>
</dbReference>
<dbReference type="GO" id="GO:0006412">
    <property type="term" value="P:translation"/>
    <property type="evidence" value="ECO:0007669"/>
    <property type="project" value="InterPro"/>
</dbReference>